<dbReference type="PANTHER" id="PTHR43792">
    <property type="entry name" value="GNAT FAMILY, PUTATIVE (AFU_ORTHOLOGUE AFUA_3G00765)-RELATED-RELATED"/>
    <property type="match status" value="1"/>
</dbReference>
<dbReference type="AlphaFoldDB" id="A0A409Y4U3"/>
<dbReference type="InterPro" id="IPR000182">
    <property type="entry name" value="GNAT_dom"/>
</dbReference>
<proteinExistence type="predicted"/>
<dbReference type="OrthoDB" id="630895at2759"/>
<sequence>MAQTEIWTERLLLRAAEERDLPAFKKFMWDEEAMKYWSTAAHTDIEQTKRFLDQMIKSPYNGVSDFVICLPDPENTGISSDGSDETATPIGKAGLWNGTEIGFIIAREFWGKGYAFEALDAIVKQFWATNDKVDARIKADVDPRNKRCLRLLKKLGFVEIGRAKDTYETHIGCPRSETTPSTLQAELLPRWKVLYDPDLLDHILSFLNPRTYHDVFIFRIDQPASQHLLWAALVCKQFFPSAMSVLWASMDSWELLLDLIPRPVLDKESSMYIQRDVLLDEHLQRLALYARYIRRLRIPEDFLPVSSYSLYVSIARHRPRLFPALQSLAVSFSDSEPETQNLLGVALFAPSPAMTSFEITNIDSTTDVPAATFLHNVYIESPKLKKLTLWGVCGPLLLRSVAKFSQLEHIELDLQRAKLSSDFLKNLSELERLTHLSLLVDHHQGPLTANSTFARLSATTLTFPLLEFLVLAGSPPIVSECMQLMHAPVLEMLIMIFRADFQNVTEKCFERVAQMAPSLRRFRSVTHRATGRVPICALSSLRSCSRLEEVEIAMRNLTVDVLRTISVNSLGMFSPWKGLRTLDLTGTWVSPIEGQLWISSLHLFPPVCPNLIRLSLSVLLPTYTDKSNIEAMNAQIQKRLRPCHLLESLCVSKFHNCPDNPDVHKAFSVQDAIVISRYIDHIFPHLKSIVFLPSQAEPDWSLGVAQLVEELQAVRKSERDHGCACHKP</sequence>
<name>A0A409Y4U3_9AGAR</name>
<dbReference type="GO" id="GO:0016747">
    <property type="term" value="F:acyltransferase activity, transferring groups other than amino-acyl groups"/>
    <property type="evidence" value="ECO:0007669"/>
    <property type="project" value="InterPro"/>
</dbReference>
<gene>
    <name evidence="2" type="ORF">CVT26_003050</name>
</gene>
<feature type="domain" description="N-acetyltransferase" evidence="1">
    <location>
        <begin position="11"/>
        <end position="180"/>
    </location>
</feature>
<dbReference type="Pfam" id="PF13302">
    <property type="entry name" value="Acetyltransf_3"/>
    <property type="match status" value="1"/>
</dbReference>
<dbReference type="InParanoid" id="A0A409Y4U3"/>
<dbReference type="SUPFAM" id="SSF55729">
    <property type="entry name" value="Acyl-CoA N-acyltransferases (Nat)"/>
    <property type="match status" value="1"/>
</dbReference>
<dbReference type="Proteomes" id="UP000284706">
    <property type="component" value="Unassembled WGS sequence"/>
</dbReference>
<dbReference type="InterPro" id="IPR016181">
    <property type="entry name" value="Acyl_CoA_acyltransferase"/>
</dbReference>
<comment type="caution">
    <text evidence="2">The sequence shown here is derived from an EMBL/GenBank/DDBJ whole genome shotgun (WGS) entry which is preliminary data.</text>
</comment>
<evidence type="ECO:0000313" key="2">
    <source>
        <dbReference type="EMBL" id="PPQ97988.1"/>
    </source>
</evidence>
<dbReference type="InterPro" id="IPR051531">
    <property type="entry name" value="N-acetyltransferase"/>
</dbReference>
<dbReference type="Gene3D" id="3.80.10.10">
    <property type="entry name" value="Ribonuclease Inhibitor"/>
    <property type="match status" value="1"/>
</dbReference>
<dbReference type="PANTHER" id="PTHR43792:SF1">
    <property type="entry name" value="N-ACETYLTRANSFERASE DOMAIN-CONTAINING PROTEIN"/>
    <property type="match status" value="1"/>
</dbReference>
<evidence type="ECO:0000259" key="1">
    <source>
        <dbReference type="PROSITE" id="PS51186"/>
    </source>
</evidence>
<reference evidence="2 3" key="1">
    <citation type="journal article" date="2018" name="Evol. Lett.">
        <title>Horizontal gene cluster transfer increased hallucinogenic mushroom diversity.</title>
        <authorList>
            <person name="Reynolds H.T."/>
            <person name="Vijayakumar V."/>
            <person name="Gluck-Thaler E."/>
            <person name="Korotkin H.B."/>
            <person name="Matheny P.B."/>
            <person name="Slot J.C."/>
        </authorList>
    </citation>
    <scope>NUCLEOTIDE SEQUENCE [LARGE SCALE GENOMIC DNA]</scope>
    <source>
        <strain evidence="2 3">SRW20</strain>
    </source>
</reference>
<dbReference type="PROSITE" id="PS51186">
    <property type="entry name" value="GNAT"/>
    <property type="match status" value="1"/>
</dbReference>
<keyword evidence="3" id="KW-1185">Reference proteome</keyword>
<dbReference type="SUPFAM" id="SSF52047">
    <property type="entry name" value="RNI-like"/>
    <property type="match status" value="1"/>
</dbReference>
<organism evidence="2 3">
    <name type="scientific">Gymnopilus dilepis</name>
    <dbReference type="NCBI Taxonomy" id="231916"/>
    <lineage>
        <taxon>Eukaryota</taxon>
        <taxon>Fungi</taxon>
        <taxon>Dikarya</taxon>
        <taxon>Basidiomycota</taxon>
        <taxon>Agaricomycotina</taxon>
        <taxon>Agaricomycetes</taxon>
        <taxon>Agaricomycetidae</taxon>
        <taxon>Agaricales</taxon>
        <taxon>Agaricineae</taxon>
        <taxon>Hymenogastraceae</taxon>
        <taxon>Gymnopilus</taxon>
    </lineage>
</organism>
<dbReference type="InterPro" id="IPR032675">
    <property type="entry name" value="LRR_dom_sf"/>
</dbReference>
<dbReference type="Gene3D" id="3.40.630.30">
    <property type="match status" value="1"/>
</dbReference>
<protein>
    <recommendedName>
        <fullName evidence="1">N-acetyltransferase domain-containing protein</fullName>
    </recommendedName>
</protein>
<dbReference type="EMBL" id="NHYE01001153">
    <property type="protein sequence ID" value="PPQ97988.1"/>
    <property type="molecule type" value="Genomic_DNA"/>
</dbReference>
<evidence type="ECO:0000313" key="3">
    <source>
        <dbReference type="Proteomes" id="UP000284706"/>
    </source>
</evidence>
<accession>A0A409Y4U3</accession>